<dbReference type="Proteomes" id="UP000028582">
    <property type="component" value="Unassembled WGS sequence"/>
</dbReference>
<organism evidence="2 3">
    <name type="scientific">Phytophthora nicotianae P1976</name>
    <dbReference type="NCBI Taxonomy" id="1317066"/>
    <lineage>
        <taxon>Eukaryota</taxon>
        <taxon>Sar</taxon>
        <taxon>Stramenopiles</taxon>
        <taxon>Oomycota</taxon>
        <taxon>Peronosporomycetes</taxon>
        <taxon>Peronosporales</taxon>
        <taxon>Peronosporaceae</taxon>
        <taxon>Phytophthora</taxon>
    </lineage>
</organism>
<dbReference type="OrthoDB" id="166297at2759"/>
<comment type="caution">
    <text evidence="2">The sequence shown here is derived from an EMBL/GenBank/DDBJ whole genome shotgun (WGS) entry which is preliminary data.</text>
</comment>
<gene>
    <name evidence="2" type="ORF">F444_15533</name>
</gene>
<name>A0A080ZLQ4_PHYNI</name>
<protein>
    <submittedName>
        <fullName evidence="2">Uncharacterized protein</fullName>
    </submittedName>
</protein>
<feature type="compositionally biased region" description="Basic and acidic residues" evidence="1">
    <location>
        <begin position="117"/>
        <end position="138"/>
    </location>
</feature>
<feature type="region of interest" description="Disordered" evidence="1">
    <location>
        <begin position="195"/>
        <end position="217"/>
    </location>
</feature>
<feature type="compositionally biased region" description="Polar residues" evidence="1">
    <location>
        <begin position="206"/>
        <end position="217"/>
    </location>
</feature>
<feature type="region of interest" description="Disordered" evidence="1">
    <location>
        <begin position="117"/>
        <end position="153"/>
    </location>
</feature>
<evidence type="ECO:0000313" key="3">
    <source>
        <dbReference type="Proteomes" id="UP000028582"/>
    </source>
</evidence>
<accession>A0A080ZLQ4</accession>
<dbReference type="EMBL" id="ANJA01002885">
    <property type="protein sequence ID" value="ETO67565.1"/>
    <property type="molecule type" value="Genomic_DNA"/>
</dbReference>
<reference evidence="2 3" key="1">
    <citation type="submission" date="2013-11" db="EMBL/GenBank/DDBJ databases">
        <title>The Genome Sequence of Phytophthora parasitica P1976.</title>
        <authorList>
            <consortium name="The Broad Institute Genomics Platform"/>
            <person name="Russ C."/>
            <person name="Tyler B."/>
            <person name="Panabieres F."/>
            <person name="Shan W."/>
            <person name="Tripathy S."/>
            <person name="Grunwald N."/>
            <person name="Machado M."/>
            <person name="Johnson C.S."/>
            <person name="Walker B."/>
            <person name="Young S."/>
            <person name="Zeng Q."/>
            <person name="Gargeya S."/>
            <person name="Fitzgerald M."/>
            <person name="Haas B."/>
            <person name="Abouelleil A."/>
            <person name="Allen A.W."/>
            <person name="Alvarado L."/>
            <person name="Arachchi H.M."/>
            <person name="Berlin A.M."/>
            <person name="Chapman S.B."/>
            <person name="Gainer-Dewar J."/>
            <person name="Goldberg J."/>
            <person name="Griggs A."/>
            <person name="Gujja S."/>
            <person name="Hansen M."/>
            <person name="Howarth C."/>
            <person name="Imamovic A."/>
            <person name="Ireland A."/>
            <person name="Larimer J."/>
            <person name="McCowan C."/>
            <person name="Murphy C."/>
            <person name="Pearson M."/>
            <person name="Poon T.W."/>
            <person name="Priest M."/>
            <person name="Roberts A."/>
            <person name="Saif S."/>
            <person name="Shea T."/>
            <person name="Sisk P."/>
            <person name="Sykes S."/>
            <person name="Wortman J."/>
            <person name="Nusbaum C."/>
            <person name="Birren B."/>
        </authorList>
    </citation>
    <scope>NUCLEOTIDE SEQUENCE [LARGE SCALE GENOMIC DNA]</scope>
    <source>
        <strain evidence="2 3">P1976</strain>
    </source>
</reference>
<sequence length="291" mass="31812">MRCLDGVLPTALEGLQQRREASKRLQEIDKLLRDEQDDIIAGAVAVAKTTRGCSFGSGRNPKKNARYWLNKNSSVPGPGAYAVSNADRIVKTAVGGAGALGLRSGACCRFQPCECKKPGEQADKSVEDYDGRRQDTKQPRRSSPPFVAYPRPDTEPLAFQTRELKRRVAAVQAAKQRWKHVGMSMTPNYRWTERRTGAGGALPMGKSTSRDGTGSSATKARLRKLLFADRTAKKCEVENARAAKAVETGVSINSTGRVSSSPAIDMKKFLGRDTVSCKRKHQRVVTAFGKR</sequence>
<evidence type="ECO:0000313" key="2">
    <source>
        <dbReference type="EMBL" id="ETO67565.1"/>
    </source>
</evidence>
<dbReference type="AlphaFoldDB" id="A0A080ZLQ4"/>
<evidence type="ECO:0000256" key="1">
    <source>
        <dbReference type="SAM" id="MobiDB-lite"/>
    </source>
</evidence>
<proteinExistence type="predicted"/>